<evidence type="ECO:0000259" key="3">
    <source>
        <dbReference type="Pfam" id="PF04773"/>
    </source>
</evidence>
<feature type="chain" id="PRO_5045404149" evidence="2">
    <location>
        <begin position="24"/>
        <end position="619"/>
    </location>
</feature>
<feature type="compositionally biased region" description="Basic and acidic residues" evidence="1">
    <location>
        <begin position="420"/>
        <end position="431"/>
    </location>
</feature>
<proteinExistence type="predicted"/>
<dbReference type="EMBL" id="JAFBIL020000001">
    <property type="protein sequence ID" value="MBZ2206281.1"/>
    <property type="molecule type" value="Genomic_DNA"/>
</dbReference>
<accession>A0ABS7SKI5</accession>
<dbReference type="InterPro" id="IPR046535">
    <property type="entry name" value="DUF6600"/>
</dbReference>
<feature type="region of interest" description="Disordered" evidence="1">
    <location>
        <begin position="409"/>
        <end position="435"/>
    </location>
</feature>
<feature type="compositionally biased region" description="Low complexity" evidence="1">
    <location>
        <begin position="547"/>
        <end position="601"/>
    </location>
</feature>
<name>A0ABS7SKI5_9BURK</name>
<feature type="compositionally biased region" description="Basic and acidic residues" evidence="1">
    <location>
        <begin position="602"/>
        <end position="619"/>
    </location>
</feature>
<dbReference type="Proteomes" id="UP000809349">
    <property type="component" value="Unassembled WGS sequence"/>
</dbReference>
<dbReference type="PANTHER" id="PTHR38731:SF3">
    <property type="entry name" value="BLL6125 PROTEIN"/>
    <property type="match status" value="1"/>
</dbReference>
<dbReference type="InterPro" id="IPR006860">
    <property type="entry name" value="FecR"/>
</dbReference>
<sequence>MRSPFLKAAAVLALMACSVVAQAQTEAPARVGRVSLVQGPVIISTEDSERAEDAMVNWPVTSDNRITTERNGRTEIRIGSTAVRLDGNSSLEVLELDDERLQLMLHYGSANIRVRNAEVLDGFSIDTPQGRVRMREAGRIRVDASADASLVDVFDGVALVEADGSTFSLRAGRRVEMRQGDLLTALAVRTSFDDWARLRDQQDDRVVSDRYVTTEMTGYEELDRHGSWSDNTEYGPVWLPRHVSSGWAPYRDGRWTWVSPWGWTWIDNAPWGYAPSHYGRWVMINQRWGWAPGRHITRPVWAPALVGWVGGSGWSLAFNSGSLHRSAPAQGWYPLGFGDNYVPGYRMKHDHLRYINRHVRPHDGRRGRDDHRRHGLTVVPHDQFQRRAPIVVPSTPRAVVTPLALQNAPVLTPQAPQPGRNERYRRPRDGAVEADGVSYRVRRPVPLAPAQQVQAEVQAPSVGMPAQVQAPRRDGRGAGDERGANDQRADWRAERRGQMEEARREQMEAARRAQLDQLRQSQMEEARRGQGDQLRRMQMDEMRRARQAQMQAMQPAAVPQQPQIQQMPQAQPEPRRVAPQPQPQMAAPAPQAASPAVPQQRSSRENAQRRSDRAGHDQH</sequence>
<reference evidence="4 5" key="1">
    <citation type="submission" date="2021-08" db="EMBL/GenBank/DDBJ databases">
        <title>Massilia sp. R798.</title>
        <authorList>
            <person name="Baek J.H."/>
            <person name="Jung H.S."/>
            <person name="Kim K.R."/>
            <person name="Jeon C.O."/>
        </authorList>
    </citation>
    <scope>NUCLEOTIDE SEQUENCE [LARGE SCALE GENOMIC DNA]</scope>
    <source>
        <strain evidence="4 5">R798</strain>
    </source>
</reference>
<feature type="domain" description="FecR protein" evidence="3">
    <location>
        <begin position="65"/>
        <end position="157"/>
    </location>
</feature>
<organism evidence="4 5">
    <name type="scientific">Massilia soli</name>
    <dbReference type="NCBI Taxonomy" id="2792854"/>
    <lineage>
        <taxon>Bacteria</taxon>
        <taxon>Pseudomonadati</taxon>
        <taxon>Pseudomonadota</taxon>
        <taxon>Betaproteobacteria</taxon>
        <taxon>Burkholderiales</taxon>
        <taxon>Oxalobacteraceae</taxon>
        <taxon>Telluria group</taxon>
        <taxon>Massilia</taxon>
    </lineage>
</organism>
<evidence type="ECO:0000256" key="1">
    <source>
        <dbReference type="SAM" id="MobiDB-lite"/>
    </source>
</evidence>
<evidence type="ECO:0000256" key="2">
    <source>
        <dbReference type="SAM" id="SignalP"/>
    </source>
</evidence>
<feature type="signal peptide" evidence="2">
    <location>
        <begin position="1"/>
        <end position="23"/>
    </location>
</feature>
<feature type="region of interest" description="Disordered" evidence="1">
    <location>
        <begin position="451"/>
        <end position="511"/>
    </location>
</feature>
<dbReference type="Pfam" id="PF20245">
    <property type="entry name" value="DUF6600"/>
    <property type="match status" value="1"/>
</dbReference>
<dbReference type="PANTHER" id="PTHR38731">
    <property type="entry name" value="LIPL45-RELATED LIPOPROTEIN-RELATED"/>
    <property type="match status" value="1"/>
</dbReference>
<evidence type="ECO:0000313" key="4">
    <source>
        <dbReference type="EMBL" id="MBZ2206281.1"/>
    </source>
</evidence>
<keyword evidence="5" id="KW-1185">Reference proteome</keyword>
<comment type="caution">
    <text evidence="4">The sequence shown here is derived from an EMBL/GenBank/DDBJ whole genome shotgun (WGS) entry which is preliminary data.</text>
</comment>
<evidence type="ECO:0000313" key="5">
    <source>
        <dbReference type="Proteomes" id="UP000809349"/>
    </source>
</evidence>
<feature type="compositionally biased region" description="Basic and acidic residues" evidence="1">
    <location>
        <begin position="471"/>
        <end position="511"/>
    </location>
</feature>
<feature type="region of interest" description="Disordered" evidence="1">
    <location>
        <begin position="541"/>
        <end position="619"/>
    </location>
</feature>
<protein>
    <submittedName>
        <fullName evidence="4">FecR domain-containing protein</fullName>
    </submittedName>
</protein>
<feature type="compositionally biased region" description="Low complexity" evidence="1">
    <location>
        <begin position="451"/>
        <end position="462"/>
    </location>
</feature>
<gene>
    <name evidence="4" type="ORF">I4X03_003290</name>
</gene>
<dbReference type="Pfam" id="PF04773">
    <property type="entry name" value="FecR"/>
    <property type="match status" value="1"/>
</dbReference>
<keyword evidence="2" id="KW-0732">Signal</keyword>
<dbReference type="RefSeq" id="WP_223465566.1">
    <property type="nucleotide sequence ID" value="NZ_JAFBIL020000001.1"/>
</dbReference>